<feature type="non-terminal residue" evidence="1">
    <location>
        <position position="1"/>
    </location>
</feature>
<evidence type="ECO:0000313" key="2">
    <source>
        <dbReference type="Proteomes" id="UP000726136"/>
    </source>
</evidence>
<proteinExistence type="predicted"/>
<name>A0ABR9ZAW9_VIBAN</name>
<dbReference type="NCBIfam" id="TIGR03501">
    <property type="entry name" value="GlyGly_CTERM"/>
    <property type="match status" value="1"/>
</dbReference>
<evidence type="ECO:0000313" key="1">
    <source>
        <dbReference type="EMBL" id="MBF4375593.1"/>
    </source>
</evidence>
<gene>
    <name evidence="1" type="ORF">EAY46_21565</name>
</gene>
<dbReference type="EMBL" id="RDPI01000224">
    <property type="protein sequence ID" value="MBF4375593.1"/>
    <property type="molecule type" value="Genomic_DNA"/>
</dbReference>
<accession>A0ABR9ZAW9</accession>
<keyword evidence="2" id="KW-1185">Reference proteome</keyword>
<dbReference type="InterPro" id="IPR020008">
    <property type="entry name" value="GlyGly_CTERM"/>
</dbReference>
<organism evidence="1 2">
    <name type="scientific">Vibrio anguillarum</name>
    <name type="common">Listonella anguillarum</name>
    <dbReference type="NCBI Taxonomy" id="55601"/>
    <lineage>
        <taxon>Bacteria</taxon>
        <taxon>Pseudomonadati</taxon>
        <taxon>Pseudomonadota</taxon>
        <taxon>Gammaproteobacteria</taxon>
        <taxon>Vibrionales</taxon>
        <taxon>Vibrionaceae</taxon>
        <taxon>Vibrio</taxon>
    </lineage>
</organism>
<reference evidence="1 2" key="1">
    <citation type="journal article" date="2021" name="PeerJ">
        <title>Analysis of 44 Vibrio anguillarum genomes reveals high genetic diversity.</title>
        <authorList>
            <person name="Hansen M.J."/>
            <person name="Dalsgaard I."/>
        </authorList>
    </citation>
    <scope>NUCLEOTIDE SEQUENCE [LARGE SCALE GENOMIC DNA]</scope>
    <source>
        <strain evidence="1 2">040915-1/1B</strain>
    </source>
</reference>
<dbReference type="Proteomes" id="UP000726136">
    <property type="component" value="Unassembled WGS sequence"/>
</dbReference>
<dbReference type="RefSeq" id="WP_194664349.1">
    <property type="nucleotide sequence ID" value="NZ_RDPI01000224.1"/>
</dbReference>
<sequence>ALSPETGGGSTSLLLLLPLAAFATRRRNLLAIFSLKLKNT</sequence>
<protein>
    <submittedName>
        <fullName evidence="1">GlyGly-CTERM sorting domain-containing protein</fullName>
    </submittedName>
</protein>
<comment type="caution">
    <text evidence="1">The sequence shown here is derived from an EMBL/GenBank/DDBJ whole genome shotgun (WGS) entry which is preliminary data.</text>
</comment>